<dbReference type="SFLD" id="SFLDS00029">
    <property type="entry name" value="Radical_SAM"/>
    <property type="match status" value="1"/>
</dbReference>
<comment type="caution">
    <text evidence="1">The sequence shown here is derived from an EMBL/GenBank/DDBJ whole genome shotgun (WGS) entry which is preliminary data.</text>
</comment>
<dbReference type="GO" id="GO:0051536">
    <property type="term" value="F:iron-sulfur cluster binding"/>
    <property type="evidence" value="ECO:0007669"/>
    <property type="project" value="InterPro"/>
</dbReference>
<gene>
    <name evidence="1" type="ORF">A2304_02415</name>
</gene>
<accession>A0A1F7W9H9</accession>
<evidence type="ECO:0000313" key="2">
    <source>
        <dbReference type="Proteomes" id="UP000176501"/>
    </source>
</evidence>
<proteinExistence type="predicted"/>
<dbReference type="EMBL" id="MGFE01000004">
    <property type="protein sequence ID" value="OGL99450.1"/>
    <property type="molecule type" value="Genomic_DNA"/>
</dbReference>
<dbReference type="GO" id="GO:0003824">
    <property type="term" value="F:catalytic activity"/>
    <property type="evidence" value="ECO:0007669"/>
    <property type="project" value="InterPro"/>
</dbReference>
<protein>
    <recommendedName>
        <fullName evidence="3">Radical SAM core domain-containing protein</fullName>
    </recommendedName>
</protein>
<dbReference type="Proteomes" id="UP000176501">
    <property type="component" value="Unassembled WGS sequence"/>
</dbReference>
<evidence type="ECO:0008006" key="3">
    <source>
        <dbReference type="Google" id="ProtNLM"/>
    </source>
</evidence>
<evidence type="ECO:0000313" key="1">
    <source>
        <dbReference type="EMBL" id="OGL99450.1"/>
    </source>
</evidence>
<dbReference type="InterPro" id="IPR058240">
    <property type="entry name" value="rSAM_sf"/>
</dbReference>
<dbReference type="SUPFAM" id="SSF102114">
    <property type="entry name" value="Radical SAM enzymes"/>
    <property type="match status" value="1"/>
</dbReference>
<dbReference type="InterPro" id="IPR007197">
    <property type="entry name" value="rSAM"/>
</dbReference>
<organism evidence="1 2">
    <name type="scientific">Candidatus Uhrbacteria bacterium RIFOXYB2_FULL_57_15</name>
    <dbReference type="NCBI Taxonomy" id="1802422"/>
    <lineage>
        <taxon>Bacteria</taxon>
        <taxon>Candidatus Uhriibacteriota</taxon>
    </lineage>
</organism>
<reference evidence="1 2" key="1">
    <citation type="journal article" date="2016" name="Nat. Commun.">
        <title>Thousands of microbial genomes shed light on interconnected biogeochemical processes in an aquifer system.</title>
        <authorList>
            <person name="Anantharaman K."/>
            <person name="Brown C.T."/>
            <person name="Hug L.A."/>
            <person name="Sharon I."/>
            <person name="Castelle C.J."/>
            <person name="Probst A.J."/>
            <person name="Thomas B.C."/>
            <person name="Singh A."/>
            <person name="Wilkins M.J."/>
            <person name="Karaoz U."/>
            <person name="Brodie E.L."/>
            <person name="Williams K.H."/>
            <person name="Hubbard S.S."/>
            <person name="Banfield J.F."/>
        </authorList>
    </citation>
    <scope>NUCLEOTIDE SEQUENCE [LARGE SCALE GENOMIC DNA]</scope>
</reference>
<dbReference type="AlphaFoldDB" id="A0A1F7W9H9"/>
<sequence>MYAPDVPIIRRDGHRWMESFLVILDRRGCPKACPYCTAEITDWPKGDDRLERLPPMLDELHEAGTRFEWLTISGNGEPSLYPVGVLRQLRESLDAHPELFVDRRFQSSGELFFRPDAFEIFHDYVMELTRVHVDPDEDMRILRYRRDHTKTETYAGAQIGLNHVLLRSTFGTLLDDLERYRDEIGGRLQSLTLKILNVDTRADERTRTGRVQSEQSRWIQEHALLGEDADRVIERVSTRFAVKREYDPVLDRVVWDLGNEVPLILVTKRERYGRLHVVFHEGRLIDYALREIPINDLR</sequence>
<name>A0A1F7W9H9_9BACT</name>